<proteinExistence type="inferred from homology"/>
<name>C1E6V7_MICCC</name>
<dbReference type="AlphaFoldDB" id="C1E6V7"/>
<dbReference type="Gene3D" id="3.30.450.60">
    <property type="match status" value="1"/>
</dbReference>
<evidence type="ECO:0000256" key="4">
    <source>
        <dbReference type="ARBA" id="ARBA00023136"/>
    </source>
</evidence>
<evidence type="ECO:0000256" key="3">
    <source>
        <dbReference type="ARBA" id="ARBA00022927"/>
    </source>
</evidence>
<dbReference type="InParanoid" id="C1E6V7"/>
<keyword evidence="4" id="KW-0472">Membrane</keyword>
<dbReference type="KEGG" id="mis:MICPUN_105619"/>
<reference evidence="7 8" key="1">
    <citation type="journal article" date="2009" name="Science">
        <title>Green evolution and dynamic adaptations revealed by genomes of the marine picoeukaryotes Micromonas.</title>
        <authorList>
            <person name="Worden A.Z."/>
            <person name="Lee J.H."/>
            <person name="Mock T."/>
            <person name="Rouze P."/>
            <person name="Simmons M.P."/>
            <person name="Aerts A.L."/>
            <person name="Allen A.E."/>
            <person name="Cuvelier M.L."/>
            <person name="Derelle E."/>
            <person name="Everett M.V."/>
            <person name="Foulon E."/>
            <person name="Grimwood J."/>
            <person name="Gundlach H."/>
            <person name="Henrissat B."/>
            <person name="Napoli C."/>
            <person name="McDonald S.M."/>
            <person name="Parker M.S."/>
            <person name="Rombauts S."/>
            <person name="Salamov A."/>
            <person name="Von Dassow P."/>
            <person name="Badger J.H."/>
            <person name="Coutinho P.M."/>
            <person name="Demir E."/>
            <person name="Dubchak I."/>
            <person name="Gentemann C."/>
            <person name="Eikrem W."/>
            <person name="Gready J.E."/>
            <person name="John U."/>
            <person name="Lanier W."/>
            <person name="Lindquist E.A."/>
            <person name="Lucas S."/>
            <person name="Mayer K.F."/>
            <person name="Moreau H."/>
            <person name="Not F."/>
            <person name="Otillar R."/>
            <person name="Panaud O."/>
            <person name="Pangilinan J."/>
            <person name="Paulsen I."/>
            <person name="Piegu B."/>
            <person name="Poliakov A."/>
            <person name="Robbens S."/>
            <person name="Schmutz J."/>
            <person name="Toulza E."/>
            <person name="Wyss T."/>
            <person name="Zelensky A."/>
            <person name="Zhou K."/>
            <person name="Armbrust E.V."/>
            <person name="Bhattacharya D."/>
            <person name="Goodenough U.W."/>
            <person name="Van de Peer Y."/>
            <person name="Grigoriev I.V."/>
        </authorList>
    </citation>
    <scope>NUCLEOTIDE SEQUENCE [LARGE SCALE GENOMIC DNA]</scope>
    <source>
        <strain evidence="8">RCC299 / NOUM17</strain>
    </source>
</reference>
<dbReference type="InterPro" id="IPR011012">
    <property type="entry name" value="Longin-like_dom_sf"/>
</dbReference>
<dbReference type="EMBL" id="CP001326">
    <property type="protein sequence ID" value="ACO63873.1"/>
    <property type="molecule type" value="Genomic_DNA"/>
</dbReference>
<dbReference type="InterPro" id="IPR036168">
    <property type="entry name" value="AP2_Mu_C_sf"/>
</dbReference>
<dbReference type="PIRSF" id="PIRSF005992">
    <property type="entry name" value="Clathrin_mu"/>
    <property type="match status" value="1"/>
</dbReference>
<gene>
    <name evidence="7" type="ORF">MICPUN_105619</name>
</gene>
<dbReference type="GO" id="GO:0006886">
    <property type="term" value="P:intracellular protein transport"/>
    <property type="evidence" value="ECO:0007669"/>
    <property type="project" value="UniProtKB-UniRule"/>
</dbReference>
<dbReference type="InterPro" id="IPR050431">
    <property type="entry name" value="Adaptor_comp_med_subunit"/>
</dbReference>
<evidence type="ECO:0000313" key="8">
    <source>
        <dbReference type="Proteomes" id="UP000002009"/>
    </source>
</evidence>
<dbReference type="OMA" id="DYGYIQN"/>
<dbReference type="GO" id="GO:0012505">
    <property type="term" value="C:endomembrane system"/>
    <property type="evidence" value="ECO:0007669"/>
    <property type="project" value="UniProtKB-SubCell"/>
</dbReference>
<dbReference type="SUPFAM" id="SSF64356">
    <property type="entry name" value="SNARE-like"/>
    <property type="match status" value="1"/>
</dbReference>
<dbReference type="PANTHER" id="PTHR10529">
    <property type="entry name" value="AP COMPLEX SUBUNIT MU"/>
    <property type="match status" value="1"/>
</dbReference>
<keyword evidence="3 5" id="KW-0653">Protein transport</keyword>
<dbReference type="FunCoup" id="C1E6V7">
    <property type="interactions" value="1791"/>
</dbReference>
<dbReference type="eggNOG" id="KOG0937">
    <property type="taxonomic scope" value="Eukaryota"/>
</dbReference>
<dbReference type="GO" id="GO:0016192">
    <property type="term" value="P:vesicle-mediated transport"/>
    <property type="evidence" value="ECO:0007669"/>
    <property type="project" value="InterPro"/>
</dbReference>
<evidence type="ECO:0000259" key="6">
    <source>
        <dbReference type="PROSITE" id="PS51072"/>
    </source>
</evidence>
<dbReference type="FunFam" id="3.30.450.60:FF:000002">
    <property type="entry name" value="AP-2 complex subunit mu, putative"/>
    <property type="match status" value="1"/>
</dbReference>
<sequence>MISQLFILSPRGDVIINKQFRLDVPVKITTEVFFRTVKFWKDGDKAPAVFSEDGVNYVHVKVAGLFVAATTRKNVSPSLVLELLHRVAKVIKDYCGVLSEDALRKNSILAYELIDEMLDHGYAQTTDTETLKQRVFNEPIHATEDVGKSSVGGGVTPKKYGFFSASVGQFGSGGAPTSAKRSAVNRSVIATPQGPDESAGGRNEIFVDVVEKLNVTFASDGSQVSSEIDGSIQVRNFLHDRPTIKLALNEELAIGGRDLGAFGGPGRYQGYSAGGGMAVLLDDCNFHESADLSQFDVDRTISMTPPAGEFALMNYRVAGEFDPPFRLQTVIDDGTPYRLQVTLMLKAEFPVRNTCTGLQVKFPVPRNCVNAHPTLEQGSVGSGQQHAAYTQADRAVVWQFKKVKGQGEHVLTINVSFPDEASARASKKECGPATLSFTIPTYNASRLQVRYLQIGGGPTGGADGIAPGGGGKDGKGAHRWVRYVTKSSSYVCRV</sequence>
<accession>C1E6V7</accession>
<dbReference type="PROSITE" id="PS51072">
    <property type="entry name" value="MHD"/>
    <property type="match status" value="1"/>
</dbReference>
<comment type="subcellular location">
    <subcellularLocation>
        <location evidence="1">Endomembrane system</location>
    </subcellularLocation>
</comment>
<keyword evidence="8" id="KW-1185">Reference proteome</keyword>
<dbReference type="OrthoDB" id="10259133at2759"/>
<dbReference type="GO" id="GO:0030131">
    <property type="term" value="C:clathrin adaptor complex"/>
    <property type="evidence" value="ECO:0007669"/>
    <property type="project" value="UniProtKB-UniRule"/>
</dbReference>
<dbReference type="Proteomes" id="UP000002009">
    <property type="component" value="Chromosome 5"/>
</dbReference>
<evidence type="ECO:0000313" key="7">
    <source>
        <dbReference type="EMBL" id="ACO63873.1"/>
    </source>
</evidence>
<keyword evidence="2 5" id="KW-0813">Transport</keyword>
<dbReference type="CDD" id="cd14838">
    <property type="entry name" value="AP4_Mu_N"/>
    <property type="match status" value="1"/>
</dbReference>
<dbReference type="SUPFAM" id="SSF49447">
    <property type="entry name" value="Second domain of Mu2 adaptin subunit (ap50) of ap2 adaptor"/>
    <property type="match status" value="1"/>
</dbReference>
<evidence type="ECO:0000256" key="1">
    <source>
        <dbReference type="ARBA" id="ARBA00004308"/>
    </source>
</evidence>
<protein>
    <recommendedName>
        <fullName evidence="6">MHD domain-containing protein</fullName>
    </recommendedName>
</protein>
<evidence type="ECO:0000256" key="2">
    <source>
        <dbReference type="ARBA" id="ARBA00022448"/>
    </source>
</evidence>
<dbReference type="InterPro" id="IPR001392">
    <property type="entry name" value="Clathrin_mu"/>
</dbReference>
<dbReference type="GeneID" id="8243901"/>
<dbReference type="Gene3D" id="2.60.40.1170">
    <property type="entry name" value="Mu homology domain, subdomain B"/>
    <property type="match status" value="2"/>
</dbReference>
<comment type="similarity">
    <text evidence="5">Belongs to the adaptor complexes medium subunit family.</text>
</comment>
<organism evidence="7 8">
    <name type="scientific">Micromonas commoda (strain RCC299 / NOUM17 / CCMP2709)</name>
    <name type="common">Picoplanktonic green alga</name>
    <dbReference type="NCBI Taxonomy" id="296587"/>
    <lineage>
        <taxon>Eukaryota</taxon>
        <taxon>Viridiplantae</taxon>
        <taxon>Chlorophyta</taxon>
        <taxon>Mamiellophyceae</taxon>
        <taxon>Mamiellales</taxon>
        <taxon>Mamiellaceae</taxon>
        <taxon>Micromonas</taxon>
    </lineage>
</organism>
<evidence type="ECO:0000256" key="5">
    <source>
        <dbReference type="PIRNR" id="PIRNR005992"/>
    </source>
</evidence>
<dbReference type="STRING" id="296587.C1E6V7"/>
<feature type="domain" description="MHD" evidence="6">
    <location>
        <begin position="202"/>
        <end position="493"/>
    </location>
</feature>
<dbReference type="PRINTS" id="PR00314">
    <property type="entry name" value="CLATHRINADPT"/>
</dbReference>
<dbReference type="CDD" id="cd09253">
    <property type="entry name" value="AP-4_Mu4_Cterm"/>
    <property type="match status" value="1"/>
</dbReference>
<dbReference type="RefSeq" id="XP_002502615.1">
    <property type="nucleotide sequence ID" value="XM_002502569.1"/>
</dbReference>
<dbReference type="InterPro" id="IPR028565">
    <property type="entry name" value="MHD"/>
</dbReference>
<dbReference type="Pfam" id="PF00928">
    <property type="entry name" value="Adap_comp_sub"/>
    <property type="match status" value="1"/>
</dbReference>